<protein>
    <recommendedName>
        <fullName evidence="3">Retrotransposon gag domain-containing protein</fullName>
    </recommendedName>
</protein>
<dbReference type="OrthoDB" id="5582182at2759"/>
<dbReference type="Proteomes" id="UP000765509">
    <property type="component" value="Unassembled WGS sequence"/>
</dbReference>
<organism evidence="1 2">
    <name type="scientific">Austropuccinia psidii MF-1</name>
    <dbReference type="NCBI Taxonomy" id="1389203"/>
    <lineage>
        <taxon>Eukaryota</taxon>
        <taxon>Fungi</taxon>
        <taxon>Dikarya</taxon>
        <taxon>Basidiomycota</taxon>
        <taxon>Pucciniomycotina</taxon>
        <taxon>Pucciniomycetes</taxon>
        <taxon>Pucciniales</taxon>
        <taxon>Sphaerophragmiaceae</taxon>
        <taxon>Austropuccinia</taxon>
    </lineage>
</organism>
<evidence type="ECO:0000313" key="1">
    <source>
        <dbReference type="EMBL" id="MBW0508713.1"/>
    </source>
</evidence>
<evidence type="ECO:0008006" key="3">
    <source>
        <dbReference type="Google" id="ProtNLM"/>
    </source>
</evidence>
<reference evidence="1" key="1">
    <citation type="submission" date="2021-03" db="EMBL/GenBank/DDBJ databases">
        <title>Draft genome sequence of rust myrtle Austropuccinia psidii MF-1, a brazilian biotype.</title>
        <authorList>
            <person name="Quecine M.C."/>
            <person name="Pachon D.M.R."/>
            <person name="Bonatelli M.L."/>
            <person name="Correr F.H."/>
            <person name="Franceschini L.M."/>
            <person name="Leite T.F."/>
            <person name="Margarido G.R.A."/>
            <person name="Almeida C.A."/>
            <person name="Ferrarezi J.A."/>
            <person name="Labate C.A."/>
        </authorList>
    </citation>
    <scope>NUCLEOTIDE SEQUENCE</scope>
    <source>
        <strain evidence="1">MF-1</strain>
    </source>
</reference>
<evidence type="ECO:0000313" key="2">
    <source>
        <dbReference type="Proteomes" id="UP000765509"/>
    </source>
</evidence>
<name>A0A9Q3DVS8_9BASI</name>
<dbReference type="AlphaFoldDB" id="A0A9Q3DVS8"/>
<dbReference type="EMBL" id="AVOT02020494">
    <property type="protein sequence ID" value="MBW0508713.1"/>
    <property type="molecule type" value="Genomic_DNA"/>
</dbReference>
<sequence length="104" mass="11960">MKAPEGFDGTQPIKGRILIHYCQLSFHNDPANFSQDRKKVLYATSFCVGRAAKWIESYLSNLTHQDPSFLLNSWKLFESELFTSFGDPNEVRKAESELDALRMK</sequence>
<accession>A0A9Q3DVS8</accession>
<gene>
    <name evidence="1" type="ORF">O181_048428</name>
</gene>
<keyword evidence="2" id="KW-1185">Reference proteome</keyword>
<comment type="caution">
    <text evidence="1">The sequence shown here is derived from an EMBL/GenBank/DDBJ whole genome shotgun (WGS) entry which is preliminary data.</text>
</comment>
<proteinExistence type="predicted"/>